<keyword evidence="3" id="KW-1003">Cell membrane</keyword>
<evidence type="ECO:0000256" key="4">
    <source>
        <dbReference type="ARBA" id="ARBA00022692"/>
    </source>
</evidence>
<evidence type="ECO:0000256" key="3">
    <source>
        <dbReference type="ARBA" id="ARBA00022475"/>
    </source>
</evidence>
<keyword evidence="10" id="KW-0449">Lipoprotein</keyword>
<dbReference type="PANTHER" id="PTHR30489:SF0">
    <property type="entry name" value="LIPOPROTEIN-RELEASING SYSTEM TRANSMEMBRANE PROTEIN LOLE"/>
    <property type="match status" value="1"/>
</dbReference>
<dbReference type="RefSeq" id="WP_166920772.1">
    <property type="nucleotide sequence ID" value="NZ_JAASRN010000005.1"/>
</dbReference>
<keyword evidence="5 7" id="KW-1133">Transmembrane helix</keyword>
<evidence type="ECO:0000256" key="7">
    <source>
        <dbReference type="SAM" id="Phobius"/>
    </source>
</evidence>
<dbReference type="PANTHER" id="PTHR30489">
    <property type="entry name" value="LIPOPROTEIN-RELEASING SYSTEM TRANSMEMBRANE PROTEIN LOLE"/>
    <property type="match status" value="1"/>
</dbReference>
<comment type="similarity">
    <text evidence="2">Belongs to the ABC-4 integral membrane protein family. LolC/E subfamily.</text>
</comment>
<dbReference type="Pfam" id="PF12704">
    <property type="entry name" value="MacB_PCD"/>
    <property type="match status" value="1"/>
</dbReference>
<dbReference type="InterPro" id="IPR051447">
    <property type="entry name" value="Lipoprotein-release_system"/>
</dbReference>
<feature type="transmembrane region" description="Helical" evidence="7">
    <location>
        <begin position="321"/>
        <end position="348"/>
    </location>
</feature>
<feature type="domain" description="ABC3 transporter permease C-terminal" evidence="8">
    <location>
        <begin position="278"/>
        <end position="398"/>
    </location>
</feature>
<proteinExistence type="inferred from homology"/>
<evidence type="ECO:0000259" key="8">
    <source>
        <dbReference type="Pfam" id="PF02687"/>
    </source>
</evidence>
<dbReference type="GO" id="GO:0098797">
    <property type="term" value="C:plasma membrane protein complex"/>
    <property type="evidence" value="ECO:0007669"/>
    <property type="project" value="TreeGrafter"/>
</dbReference>
<comment type="caution">
    <text evidence="10">The sequence shown here is derived from an EMBL/GenBank/DDBJ whole genome shotgun (WGS) entry which is preliminary data.</text>
</comment>
<evidence type="ECO:0000256" key="6">
    <source>
        <dbReference type="ARBA" id="ARBA00023136"/>
    </source>
</evidence>
<dbReference type="InterPro" id="IPR003838">
    <property type="entry name" value="ABC3_permease_C"/>
</dbReference>
<dbReference type="InterPro" id="IPR025857">
    <property type="entry name" value="MacB_PCD"/>
</dbReference>
<name>A0A846MTR7_9BACT</name>
<feature type="transmembrane region" description="Helical" evidence="7">
    <location>
        <begin position="23"/>
        <end position="49"/>
    </location>
</feature>
<organism evidence="10 11">
    <name type="scientific">Thermonema lapsum</name>
    <dbReference type="NCBI Taxonomy" id="28195"/>
    <lineage>
        <taxon>Bacteria</taxon>
        <taxon>Pseudomonadati</taxon>
        <taxon>Bacteroidota</taxon>
        <taxon>Cytophagia</taxon>
        <taxon>Cytophagales</taxon>
        <taxon>Thermonemataceae</taxon>
        <taxon>Thermonema</taxon>
    </lineage>
</organism>
<keyword evidence="6 7" id="KW-0472">Membrane</keyword>
<evidence type="ECO:0000313" key="10">
    <source>
        <dbReference type="EMBL" id="NIK74722.1"/>
    </source>
</evidence>
<keyword evidence="11" id="KW-1185">Reference proteome</keyword>
<keyword evidence="4 7" id="KW-0812">Transmembrane</keyword>
<evidence type="ECO:0000256" key="1">
    <source>
        <dbReference type="ARBA" id="ARBA00004651"/>
    </source>
</evidence>
<evidence type="ECO:0000256" key="2">
    <source>
        <dbReference type="ARBA" id="ARBA00005236"/>
    </source>
</evidence>
<comment type="subcellular location">
    <subcellularLocation>
        <location evidence="1">Cell membrane</location>
        <topology evidence="1">Multi-pass membrane protein</topology>
    </subcellularLocation>
</comment>
<reference evidence="10 11" key="1">
    <citation type="submission" date="2020-03" db="EMBL/GenBank/DDBJ databases">
        <title>Genomic Encyclopedia of Type Strains, Phase IV (KMG-IV): sequencing the most valuable type-strain genomes for metagenomic binning, comparative biology and taxonomic classification.</title>
        <authorList>
            <person name="Goeker M."/>
        </authorList>
    </citation>
    <scope>NUCLEOTIDE SEQUENCE [LARGE SCALE GENOMIC DNA]</scope>
    <source>
        <strain evidence="10 11">DSM 5718</strain>
    </source>
</reference>
<dbReference type="Proteomes" id="UP000537126">
    <property type="component" value="Unassembled WGS sequence"/>
</dbReference>
<feature type="transmembrane region" description="Helical" evidence="7">
    <location>
        <begin position="274"/>
        <end position="300"/>
    </location>
</feature>
<feature type="transmembrane region" description="Helical" evidence="7">
    <location>
        <begin position="371"/>
        <end position="393"/>
    </location>
</feature>
<evidence type="ECO:0000259" key="9">
    <source>
        <dbReference type="Pfam" id="PF12704"/>
    </source>
</evidence>
<evidence type="ECO:0000313" key="11">
    <source>
        <dbReference type="Proteomes" id="UP000537126"/>
    </source>
</evidence>
<feature type="domain" description="MacB-like periplasmic core" evidence="9">
    <location>
        <begin position="28"/>
        <end position="238"/>
    </location>
</feature>
<gene>
    <name evidence="10" type="ORF">FHS56_002254</name>
</gene>
<protein>
    <submittedName>
        <fullName evidence="10">Lipoprotein-releasing system permease protein</fullName>
    </submittedName>
</protein>
<dbReference type="Pfam" id="PF02687">
    <property type="entry name" value="FtsX"/>
    <property type="match status" value="1"/>
</dbReference>
<dbReference type="GO" id="GO:0044874">
    <property type="term" value="P:lipoprotein localization to outer membrane"/>
    <property type="evidence" value="ECO:0007669"/>
    <property type="project" value="TreeGrafter"/>
</dbReference>
<evidence type="ECO:0000256" key="5">
    <source>
        <dbReference type="ARBA" id="ARBA00022989"/>
    </source>
</evidence>
<dbReference type="EMBL" id="JAASRN010000005">
    <property type="protein sequence ID" value="NIK74722.1"/>
    <property type="molecule type" value="Genomic_DNA"/>
</dbReference>
<accession>A0A846MTR7</accession>
<dbReference type="AlphaFoldDB" id="A0A846MTR7"/>
<sequence length="407" mass="46212">MKIDATAWFIARRYFRSRKRQKFIHRMTTLAWLGVAVSTMAMLLVLSVFNGLEDLLRQQFSKFNPDLKILPAQGKTFILNDSLRHQLDAIDAIAAYSEVIEDEAVVRYQEKQTVARIKGVSPNYGEVSDYPKHMLAGRFVLQEEDYFFAIIGYGVYRTLSYAWGDITPLEIWYPNRKGKITLSEKDLKKGLIQAGGIFEVEFEQDARYILVPLPFAQALMQYEDERSALEIKAQPGKEVLLQRQLKELLGEKFLVLNREEQQADILRAIHTEKLFAGLALGVIMLIAALNIFYTLSMVVIEKNKDISILCSMGASRGLIRRIFLLQGMMIGFSGAIGGVVTGTLIVWLQEHYGFIKMGVVSSIVEAYPVRLAWQDACIVSLCMILLTTLLSYIPAQKAERSFQMEQL</sequence>